<comment type="subcellular location">
    <subcellularLocation>
        <location evidence="1 9">Cell membrane</location>
        <topology evidence="1 9">Multi-pass membrane protein</topology>
    </subcellularLocation>
</comment>
<feature type="transmembrane region" description="Helical" evidence="9">
    <location>
        <begin position="365"/>
        <end position="387"/>
    </location>
</feature>
<dbReference type="PRINTS" id="PR01755">
    <property type="entry name" value="SECFTRNLCASE"/>
</dbReference>
<evidence type="ECO:0000256" key="8">
    <source>
        <dbReference type="ARBA" id="ARBA00023136"/>
    </source>
</evidence>
<feature type="domain" description="Protein export membrane protein SecD/SecF C-terminal" evidence="11">
    <location>
        <begin position="253"/>
        <end position="416"/>
    </location>
</feature>
<keyword evidence="15" id="KW-1185">Reference proteome</keyword>
<dbReference type="Gene3D" id="1.20.1640.10">
    <property type="entry name" value="Multidrug efflux transporter AcrB transmembrane domain"/>
    <property type="match status" value="2"/>
</dbReference>
<feature type="domain" description="Protein export membrane protein SecD/SecF C-terminal" evidence="11">
    <location>
        <begin position="544"/>
        <end position="719"/>
    </location>
</feature>
<dbReference type="OrthoDB" id="9805019at2"/>
<feature type="domain" description="Protein translocase subunit SecDF P1" evidence="12">
    <location>
        <begin position="60"/>
        <end position="118"/>
    </location>
</feature>
<evidence type="ECO:0000256" key="3">
    <source>
        <dbReference type="ARBA" id="ARBA00022475"/>
    </source>
</evidence>
<dbReference type="InterPro" id="IPR005791">
    <property type="entry name" value="SecD"/>
</dbReference>
<comment type="caution">
    <text evidence="9">Lacks conserved residue(s) required for the propagation of feature annotation.</text>
</comment>
<evidence type="ECO:0000259" key="12">
    <source>
        <dbReference type="Pfam" id="PF21760"/>
    </source>
</evidence>
<organism evidence="14 15">
    <name type="scientific">Velamenicoccus archaeovorus</name>
    <dbReference type="NCBI Taxonomy" id="1930593"/>
    <lineage>
        <taxon>Bacteria</taxon>
        <taxon>Pseudomonadati</taxon>
        <taxon>Candidatus Omnitrophota</taxon>
        <taxon>Candidatus Velamenicoccus</taxon>
    </lineage>
</organism>
<dbReference type="KEGG" id="vai:BU251_05045"/>
<dbReference type="GO" id="GO:0006605">
    <property type="term" value="P:protein targeting"/>
    <property type="evidence" value="ECO:0007669"/>
    <property type="project" value="UniProtKB-UniRule"/>
</dbReference>
<dbReference type="AlphaFoldDB" id="A0A410P4M9"/>
<evidence type="ECO:0000256" key="6">
    <source>
        <dbReference type="ARBA" id="ARBA00022989"/>
    </source>
</evidence>
<evidence type="ECO:0000256" key="1">
    <source>
        <dbReference type="ARBA" id="ARBA00004651"/>
    </source>
</evidence>
<dbReference type="GO" id="GO:0005886">
    <property type="term" value="C:plasma membrane"/>
    <property type="evidence" value="ECO:0007669"/>
    <property type="project" value="UniProtKB-SubCell"/>
</dbReference>
<keyword evidence="3 9" id="KW-1003">Cell membrane</keyword>
<dbReference type="InterPro" id="IPR005665">
    <property type="entry name" value="SecF_bac"/>
</dbReference>
<dbReference type="NCBIfam" id="TIGR01129">
    <property type="entry name" value="secD"/>
    <property type="match status" value="1"/>
</dbReference>
<evidence type="ECO:0000313" key="15">
    <source>
        <dbReference type="Proteomes" id="UP000287243"/>
    </source>
</evidence>
<dbReference type="InterPro" id="IPR022646">
    <property type="entry name" value="SecD/SecF_CS"/>
</dbReference>
<dbReference type="GO" id="GO:0043952">
    <property type="term" value="P:protein transport by the Sec complex"/>
    <property type="evidence" value="ECO:0007669"/>
    <property type="project" value="UniProtKB-UniRule"/>
</dbReference>
<dbReference type="NCBIfam" id="NF009583">
    <property type="entry name" value="PRK13024.1-3"/>
    <property type="match status" value="1"/>
</dbReference>
<feature type="transmembrane region" description="Helical" evidence="9">
    <location>
        <begin position="659"/>
        <end position="685"/>
    </location>
</feature>
<dbReference type="InterPro" id="IPR054384">
    <property type="entry name" value="SecDF_P1_head"/>
</dbReference>
<dbReference type="RefSeq" id="WP_128699810.1">
    <property type="nucleotide sequence ID" value="NZ_CP019384.1"/>
</dbReference>
<protein>
    <recommendedName>
        <fullName evidence="9 10">Multifunctional fusion protein</fullName>
    </recommendedName>
    <domain>
        <recommendedName>
            <fullName evidence="9">Protein translocase subunit SecD</fullName>
        </recommendedName>
    </domain>
    <domain>
        <recommendedName>
            <fullName evidence="10">Protein-export membrane protein SecF</fullName>
        </recommendedName>
    </domain>
</protein>
<dbReference type="SUPFAM" id="SSF82866">
    <property type="entry name" value="Multidrug efflux transporter AcrB transmembrane domain"/>
    <property type="match status" value="2"/>
</dbReference>
<keyword evidence="6 9" id="KW-1133">Transmembrane helix</keyword>
<reference evidence="14 15" key="1">
    <citation type="submission" date="2017-01" db="EMBL/GenBank/DDBJ databases">
        <title>First insights into the biology of 'candidatus Vampirococcus archaeovorus'.</title>
        <authorList>
            <person name="Kizina J."/>
            <person name="Jordan S."/>
            <person name="Stueber K."/>
            <person name="Reinhardt R."/>
            <person name="Harder J."/>
        </authorList>
    </citation>
    <scope>NUCLEOTIDE SEQUENCE [LARGE SCALE GENOMIC DNA]</scope>
    <source>
        <strain evidence="14 15">LiM</strain>
    </source>
</reference>
<feature type="transmembrane region" description="Helical" evidence="9">
    <location>
        <begin position="565"/>
        <end position="582"/>
    </location>
</feature>
<comment type="similarity">
    <text evidence="9">Belongs to the SecD/SecF family. SecD subfamily.</text>
</comment>
<evidence type="ECO:0000259" key="13">
    <source>
        <dbReference type="Pfam" id="PF22599"/>
    </source>
</evidence>
<dbReference type="HAMAP" id="MF_01463_B">
    <property type="entry name" value="SecD_B"/>
    <property type="match status" value="1"/>
</dbReference>
<dbReference type="GO" id="GO:0065002">
    <property type="term" value="P:intracellular protein transmembrane transport"/>
    <property type="evidence" value="ECO:0007669"/>
    <property type="project" value="UniProtKB-UniRule"/>
</dbReference>
<comment type="subunit">
    <text evidence="9">Forms a complex with SecF. Part of the essential Sec protein translocation apparatus which comprises SecA, SecYEG and auxiliary proteins SecDF. Other proteins may also be involved.</text>
</comment>
<feature type="domain" description="SecDF P1 head subdomain" evidence="13">
    <location>
        <begin position="140"/>
        <end position="248"/>
    </location>
</feature>
<dbReference type="NCBIfam" id="TIGR00916">
    <property type="entry name" value="2A0604s01"/>
    <property type="match status" value="2"/>
</dbReference>
<feature type="transmembrane region" description="Helical" evidence="9">
    <location>
        <begin position="322"/>
        <end position="340"/>
    </location>
</feature>
<dbReference type="Pfam" id="PF21760">
    <property type="entry name" value="SecD_1st"/>
    <property type="match status" value="1"/>
</dbReference>
<dbReference type="FunFam" id="1.20.1640.10:FF:000004">
    <property type="entry name" value="Protein translocase subunit SecD"/>
    <property type="match status" value="1"/>
</dbReference>
<keyword evidence="5 9" id="KW-0653">Protein transport</keyword>
<feature type="transmembrane region" description="Helical" evidence="9">
    <location>
        <begin position="617"/>
        <end position="638"/>
    </location>
</feature>
<feature type="transmembrane region" description="Helical" evidence="9">
    <location>
        <begin position="270"/>
        <end position="291"/>
    </location>
</feature>
<keyword evidence="8 9" id="KW-0472">Membrane</keyword>
<dbReference type="Gene3D" id="3.30.70.3400">
    <property type="match status" value="1"/>
</dbReference>
<evidence type="ECO:0000256" key="4">
    <source>
        <dbReference type="ARBA" id="ARBA00022692"/>
    </source>
</evidence>
<sequence length="727" mass="79725">MQKSLLYRGLLILGVILVTALLAFPLNKRISLGLDLQGGMYLILKVDTSKLSDKAKEDAVERALEIIRNRIDQFGVREPLIQIQGADQIVVQLPGMTDRKRALELIGRTALLEFKLVSNDTKAISDAIAGNVPEGFELKELEGEKLLLSKTPAVTGEYLETADVKFDQSAFGQPIVSMKLKGDGIKKFADLTKNNVGRRLAIVLDGNIYSAPRIDEPIPTGEAVISGRFTPDEAKDLAIVLRSGSLPAPLIIEEERTVGPLLGQDSIRKGLFACLVGAALVFLFMVFYYGATGLIADFALLFNVFIILGGLGLFHATLTLPGIAGIILTIGMAVDANVLINERMRDELALGRPLRTAVANGYDKAFSAIFDSNVTTLIAAFFLFQFGTGPIRGFAVTLTIGLVASMFTAIVVTRLIFDFLLYKNAIKGLSFRSFIKKETHFDFIKRRYWAYALSGLIFVVGIVSFVKKGNTAYGVEFSGGQLQEYRFQTAVPIEQLRTAMKDMGLPDANIQQVKEDPRQVIIRSGEDSADAVQAEFKKIFGNNPFEVMRIEKIGPTVGRELKKKATLAIVYSLIGILLYVAIRFKHFDFAVGGVFALLHDVVLTAGFLVFMNRQIDLLIVTALLTIAGYSINDTIVIYDRVRELMRTKFKVGLRDVINLALNQTLARTILTSLATLLVVVSMYVLGGEILNSFALSLLFGFIIGCYSTIFIASPIVLACRGLMKPGR</sequence>
<feature type="transmembrane region" description="Helical" evidence="9">
    <location>
        <begin position="448"/>
        <end position="466"/>
    </location>
</feature>
<evidence type="ECO:0000256" key="2">
    <source>
        <dbReference type="ARBA" id="ARBA00022448"/>
    </source>
</evidence>
<dbReference type="Proteomes" id="UP000287243">
    <property type="component" value="Chromosome"/>
</dbReference>
<feature type="transmembrane region" description="Helical" evidence="9">
    <location>
        <begin position="697"/>
        <end position="719"/>
    </location>
</feature>
<accession>A0A410P4M9</accession>
<feature type="transmembrane region" description="Helical" evidence="9">
    <location>
        <begin position="589"/>
        <end position="611"/>
    </location>
</feature>
<keyword evidence="7 9" id="KW-0811">Translocation</keyword>
<dbReference type="Gene3D" id="3.30.1360.200">
    <property type="match status" value="1"/>
</dbReference>
<dbReference type="InterPro" id="IPR022645">
    <property type="entry name" value="SecD/SecF_bac"/>
</dbReference>
<feature type="transmembrane region" description="Helical" evidence="9">
    <location>
        <begin position="298"/>
        <end position="316"/>
    </location>
</feature>
<keyword evidence="2 9" id="KW-0813">Transport</keyword>
<dbReference type="Pfam" id="PF02355">
    <property type="entry name" value="SecD_SecF_C"/>
    <property type="match status" value="2"/>
</dbReference>
<evidence type="ECO:0000313" key="14">
    <source>
        <dbReference type="EMBL" id="QAT17139.1"/>
    </source>
</evidence>
<comment type="subunit">
    <text evidence="10">Forms a complex with SecD. Part of the essential Sec protein translocation apparatus which comprises SecA, SecYEG and auxiliary proteins SecDF. Other proteins may also be involved.</text>
</comment>
<evidence type="ECO:0000256" key="9">
    <source>
        <dbReference type="HAMAP-Rule" id="MF_01463"/>
    </source>
</evidence>
<dbReference type="Pfam" id="PF22599">
    <property type="entry name" value="SecDF_P1_head"/>
    <property type="match status" value="1"/>
</dbReference>
<dbReference type="InterPro" id="IPR022813">
    <property type="entry name" value="SecD/SecF_arch_bac"/>
</dbReference>
<evidence type="ECO:0000256" key="5">
    <source>
        <dbReference type="ARBA" id="ARBA00022927"/>
    </source>
</evidence>
<gene>
    <name evidence="9" type="primary">secD</name>
    <name evidence="10" type="synonym">secF</name>
    <name evidence="14" type="ORF">BU251_05045</name>
</gene>
<comment type="similarity">
    <text evidence="10">Belongs to the SecD/SecF family. SecF subfamily.</text>
</comment>
<dbReference type="GO" id="GO:0015450">
    <property type="term" value="F:protein-transporting ATPase activity"/>
    <property type="evidence" value="ECO:0007669"/>
    <property type="project" value="InterPro"/>
</dbReference>
<dbReference type="PANTHER" id="PTHR30081:SF1">
    <property type="entry name" value="PROTEIN TRANSLOCASE SUBUNIT SECD"/>
    <property type="match status" value="1"/>
</dbReference>
<proteinExistence type="inferred from homology"/>
<dbReference type="NCBIfam" id="TIGR00966">
    <property type="entry name" value="transloc_SecF"/>
    <property type="match status" value="1"/>
</dbReference>
<dbReference type="HAMAP" id="MF_01464_B">
    <property type="entry name" value="SecF_B"/>
    <property type="match status" value="1"/>
</dbReference>
<evidence type="ECO:0000256" key="7">
    <source>
        <dbReference type="ARBA" id="ARBA00023010"/>
    </source>
</evidence>
<evidence type="ECO:0000259" key="11">
    <source>
        <dbReference type="Pfam" id="PF02355"/>
    </source>
</evidence>
<dbReference type="InterPro" id="IPR048631">
    <property type="entry name" value="SecD_1st"/>
</dbReference>
<dbReference type="InterPro" id="IPR055344">
    <property type="entry name" value="SecD_SecF_C_bact"/>
</dbReference>
<dbReference type="PANTHER" id="PTHR30081">
    <property type="entry name" value="PROTEIN-EXPORT MEMBRANE PROTEIN SEC"/>
    <property type="match status" value="1"/>
</dbReference>
<evidence type="ECO:0000256" key="10">
    <source>
        <dbReference type="HAMAP-Rule" id="MF_01464"/>
    </source>
</evidence>
<name>A0A410P4M9_VELA1</name>
<comment type="function">
    <text evidence="9">Part of the Sec protein translocase complex. Interacts with the SecYEG preprotein conducting channel. SecDF uses the proton motive force (PMF) to complete protein translocation after the ATP-dependent function of SecA.</text>
</comment>
<dbReference type="InterPro" id="IPR048634">
    <property type="entry name" value="SecD_SecF_C"/>
</dbReference>
<feature type="transmembrane region" description="Helical" evidence="9">
    <location>
        <begin position="393"/>
        <end position="417"/>
    </location>
</feature>
<keyword evidence="4 9" id="KW-0812">Transmembrane</keyword>
<dbReference type="EMBL" id="CP019384">
    <property type="protein sequence ID" value="QAT17139.1"/>
    <property type="molecule type" value="Genomic_DNA"/>
</dbReference>
<dbReference type="Pfam" id="PF07549">
    <property type="entry name" value="Sec_GG"/>
    <property type="match status" value="1"/>
</dbReference>